<evidence type="ECO:0000313" key="2">
    <source>
        <dbReference type="Proteomes" id="UP000237347"/>
    </source>
</evidence>
<dbReference type="InterPro" id="IPR045177">
    <property type="entry name" value="FDM1-5/IDN2"/>
</dbReference>
<reference evidence="1 2" key="1">
    <citation type="journal article" date="2018" name="Sci. Data">
        <title>The draft genome sequence of cork oak.</title>
        <authorList>
            <person name="Ramos A.M."/>
            <person name="Usie A."/>
            <person name="Barbosa P."/>
            <person name="Barros P.M."/>
            <person name="Capote T."/>
            <person name="Chaves I."/>
            <person name="Simoes F."/>
            <person name="Abreu I."/>
            <person name="Carrasquinho I."/>
            <person name="Faro C."/>
            <person name="Guimaraes J.B."/>
            <person name="Mendonca D."/>
            <person name="Nobrega F."/>
            <person name="Rodrigues L."/>
            <person name="Saibo N.J.M."/>
            <person name="Varela M.C."/>
            <person name="Egas C."/>
            <person name="Matos J."/>
            <person name="Miguel C.M."/>
            <person name="Oliveira M.M."/>
            <person name="Ricardo C.P."/>
            <person name="Goncalves S."/>
        </authorList>
    </citation>
    <scope>NUCLEOTIDE SEQUENCE [LARGE SCALE GENOMIC DNA]</scope>
    <source>
        <strain evidence="2">cv. HL8</strain>
    </source>
</reference>
<comment type="caution">
    <text evidence="1">The sequence shown here is derived from an EMBL/GenBank/DDBJ whole genome shotgun (WGS) entry which is preliminary data.</text>
</comment>
<sequence>MDDHILEELQKARKLVVSLAKEVDVKNEKLFRMESKLDETFRMMMEEKAKPQQVQRAYSQAQSSTKHDHISTIQIDALRKELEEKVDELQSMDTLNQTLILKEHMSNLELQDARKELINGLQDIWND</sequence>
<proteinExistence type="predicted"/>
<dbReference type="GO" id="GO:0080188">
    <property type="term" value="P:gene silencing by siRNA-directed DNA methylation"/>
    <property type="evidence" value="ECO:0007669"/>
    <property type="project" value="InterPro"/>
</dbReference>
<dbReference type="Proteomes" id="UP000237347">
    <property type="component" value="Unassembled WGS sequence"/>
</dbReference>
<dbReference type="EMBL" id="PKMF04000131">
    <property type="protein sequence ID" value="KAK7848162.1"/>
    <property type="molecule type" value="Genomic_DNA"/>
</dbReference>
<name>A0AAW0L925_QUESU</name>
<gene>
    <name evidence="1" type="primary">IDN2_9</name>
    <name evidence="1" type="ORF">CFP56_005539</name>
</gene>
<dbReference type="PANTHER" id="PTHR21596">
    <property type="entry name" value="RIBONUCLEASE P SUBUNIT P38"/>
    <property type="match status" value="1"/>
</dbReference>
<dbReference type="PANTHER" id="PTHR21596:SF82">
    <property type="entry name" value="FACTOR OF DNA METHYLATION 5-LIKE"/>
    <property type="match status" value="1"/>
</dbReference>
<evidence type="ECO:0000313" key="1">
    <source>
        <dbReference type="EMBL" id="KAK7848162.1"/>
    </source>
</evidence>
<dbReference type="AlphaFoldDB" id="A0AAW0L925"/>
<accession>A0AAW0L925</accession>
<protein>
    <submittedName>
        <fullName evidence="1">Protein involved in de novo 2</fullName>
    </submittedName>
</protein>
<organism evidence="1 2">
    <name type="scientific">Quercus suber</name>
    <name type="common">Cork oak</name>
    <dbReference type="NCBI Taxonomy" id="58331"/>
    <lineage>
        <taxon>Eukaryota</taxon>
        <taxon>Viridiplantae</taxon>
        <taxon>Streptophyta</taxon>
        <taxon>Embryophyta</taxon>
        <taxon>Tracheophyta</taxon>
        <taxon>Spermatophyta</taxon>
        <taxon>Magnoliopsida</taxon>
        <taxon>eudicotyledons</taxon>
        <taxon>Gunneridae</taxon>
        <taxon>Pentapetalae</taxon>
        <taxon>rosids</taxon>
        <taxon>fabids</taxon>
        <taxon>Fagales</taxon>
        <taxon>Fagaceae</taxon>
        <taxon>Quercus</taxon>
    </lineage>
</organism>
<keyword evidence="2" id="KW-1185">Reference proteome</keyword>